<evidence type="ECO:0000256" key="2">
    <source>
        <dbReference type="SAM" id="Phobius"/>
    </source>
</evidence>
<gene>
    <name evidence="3" type="ORF">PLEPLA_LOCUS47811</name>
</gene>
<sequence length="174" mass="19006">MDTQQTIRSVSQHNNAGSNLHNNTSLEASGPFSPHGAANRRLTRQQSTALSKLTRCDSRDAETAEDEQQKSLHLSNARLTCGPIYSGRRCCALLGLRCCCCSAFTESRQLLSTSDSALQRHLCSRALSDPLVLLTLVVLVLLLVVLVLLLVVLMLEVVAALGCYRHKETGWLCV</sequence>
<evidence type="ECO:0000313" key="3">
    <source>
        <dbReference type="EMBL" id="CAB1459974.1"/>
    </source>
</evidence>
<evidence type="ECO:0000256" key="1">
    <source>
        <dbReference type="SAM" id="MobiDB-lite"/>
    </source>
</evidence>
<accession>A0A9N7ZFB9</accession>
<evidence type="ECO:0000313" key="4">
    <source>
        <dbReference type="Proteomes" id="UP001153269"/>
    </source>
</evidence>
<keyword evidence="2" id="KW-0472">Membrane</keyword>
<name>A0A9N7ZFB9_PLEPL</name>
<protein>
    <submittedName>
        <fullName evidence="3">Uncharacterized protein</fullName>
    </submittedName>
</protein>
<keyword evidence="4" id="KW-1185">Reference proteome</keyword>
<dbReference type="Proteomes" id="UP001153269">
    <property type="component" value="Unassembled WGS sequence"/>
</dbReference>
<reference evidence="3" key="1">
    <citation type="submission" date="2020-03" db="EMBL/GenBank/DDBJ databases">
        <authorList>
            <person name="Weist P."/>
        </authorList>
    </citation>
    <scope>NUCLEOTIDE SEQUENCE</scope>
</reference>
<keyword evidence="2" id="KW-1133">Transmembrane helix</keyword>
<feature type="region of interest" description="Disordered" evidence="1">
    <location>
        <begin position="1"/>
        <end position="44"/>
    </location>
</feature>
<proteinExistence type="predicted"/>
<comment type="caution">
    <text evidence="3">The sequence shown here is derived from an EMBL/GenBank/DDBJ whole genome shotgun (WGS) entry which is preliminary data.</text>
</comment>
<dbReference type="EMBL" id="CADEAL010004455">
    <property type="protein sequence ID" value="CAB1459974.1"/>
    <property type="molecule type" value="Genomic_DNA"/>
</dbReference>
<feature type="compositionally biased region" description="Polar residues" evidence="1">
    <location>
        <begin position="1"/>
        <end position="27"/>
    </location>
</feature>
<organism evidence="3 4">
    <name type="scientific">Pleuronectes platessa</name>
    <name type="common">European plaice</name>
    <dbReference type="NCBI Taxonomy" id="8262"/>
    <lineage>
        <taxon>Eukaryota</taxon>
        <taxon>Metazoa</taxon>
        <taxon>Chordata</taxon>
        <taxon>Craniata</taxon>
        <taxon>Vertebrata</taxon>
        <taxon>Euteleostomi</taxon>
        <taxon>Actinopterygii</taxon>
        <taxon>Neopterygii</taxon>
        <taxon>Teleostei</taxon>
        <taxon>Neoteleostei</taxon>
        <taxon>Acanthomorphata</taxon>
        <taxon>Carangaria</taxon>
        <taxon>Pleuronectiformes</taxon>
        <taxon>Pleuronectoidei</taxon>
        <taxon>Pleuronectidae</taxon>
        <taxon>Pleuronectes</taxon>
    </lineage>
</organism>
<dbReference type="AlphaFoldDB" id="A0A9N7ZFB9"/>
<keyword evidence="2" id="KW-0812">Transmembrane</keyword>
<feature type="transmembrane region" description="Helical" evidence="2">
    <location>
        <begin position="131"/>
        <end position="155"/>
    </location>
</feature>